<feature type="region of interest" description="Disordered" evidence="1">
    <location>
        <begin position="296"/>
        <end position="344"/>
    </location>
</feature>
<gene>
    <name evidence="3" type="ORF">H8S57_06105</name>
</gene>
<evidence type="ECO:0000256" key="1">
    <source>
        <dbReference type="SAM" id="MobiDB-lite"/>
    </source>
</evidence>
<feature type="compositionally biased region" description="Polar residues" evidence="1">
    <location>
        <begin position="227"/>
        <end position="238"/>
    </location>
</feature>
<proteinExistence type="predicted"/>
<organism evidence="3 4">
    <name type="scientific">Lawsonibacter hominis</name>
    <dbReference type="NCBI Taxonomy" id="2763053"/>
    <lineage>
        <taxon>Bacteria</taxon>
        <taxon>Bacillati</taxon>
        <taxon>Bacillota</taxon>
        <taxon>Clostridia</taxon>
        <taxon>Eubacteriales</taxon>
        <taxon>Oscillospiraceae</taxon>
        <taxon>Lawsonibacter</taxon>
    </lineage>
</organism>
<feature type="region of interest" description="Disordered" evidence="1">
    <location>
        <begin position="171"/>
        <end position="253"/>
    </location>
</feature>
<feature type="compositionally biased region" description="Polar residues" evidence="1">
    <location>
        <begin position="180"/>
        <end position="197"/>
    </location>
</feature>
<reference evidence="3" key="1">
    <citation type="submission" date="2020-08" db="EMBL/GenBank/DDBJ databases">
        <title>Genome public.</title>
        <authorList>
            <person name="Liu C."/>
            <person name="Sun Q."/>
        </authorList>
    </citation>
    <scope>NUCLEOTIDE SEQUENCE</scope>
    <source>
        <strain evidence="3">NSJ-51</strain>
    </source>
</reference>
<protein>
    <recommendedName>
        <fullName evidence="2">Phage-Barnase-EndoU-ColicinE5/D-RelE like nuclease 3 domain-containing protein</fullName>
    </recommendedName>
</protein>
<sequence>MPLTEQAAANLATGKNNIVARTINDIVSFVKNARSKKGGSERLYMGTIPDSAARLIRDQTGVEVSGYTAILPGSSVQHIFKNHGDTQKEATRGQRAVSAEDIAQIPKVLASPDAVTLSEDTDVFGRPVLLFSKQIGDTYITAQAVTDGRHMLATNTLWIQKKKNPLVTESNAAKRDPAHNAQSVPPSGSSFESTPSEMNADETAPVPTSKTPEPVLPTAPIIADSSAKGNTQYAQNSGGQTGDDGVGAANAGFAGDYNRLQNQSERFHPEGEKAARPVDVPVEDFQGRSIPKSTATVLEAGATPDREFTQRIDSNRKGSQKEKSPEPERFWGFVPDVVPITQRG</sequence>
<feature type="compositionally biased region" description="Basic and acidic residues" evidence="1">
    <location>
        <begin position="304"/>
        <end position="329"/>
    </location>
</feature>
<evidence type="ECO:0000259" key="2">
    <source>
        <dbReference type="Pfam" id="PF18812"/>
    </source>
</evidence>
<dbReference type="InterPro" id="IPR041301">
    <property type="entry name" value="PBECR3"/>
</dbReference>
<evidence type="ECO:0000313" key="4">
    <source>
        <dbReference type="Proteomes" id="UP000661435"/>
    </source>
</evidence>
<feature type="domain" description="Phage-Barnase-EndoU-ColicinE5/D-RelE like nuclease 3" evidence="2">
    <location>
        <begin position="56"/>
        <end position="163"/>
    </location>
</feature>
<evidence type="ECO:0000313" key="3">
    <source>
        <dbReference type="EMBL" id="MBC5733296.1"/>
    </source>
</evidence>
<name>A0A8J6M889_9FIRM</name>
<accession>A0A8J6M889</accession>
<dbReference type="Proteomes" id="UP000661435">
    <property type="component" value="Unassembled WGS sequence"/>
</dbReference>
<dbReference type="EMBL" id="JACOPP010000005">
    <property type="protein sequence ID" value="MBC5733296.1"/>
    <property type="molecule type" value="Genomic_DNA"/>
</dbReference>
<dbReference type="Pfam" id="PF18812">
    <property type="entry name" value="PBECR3"/>
    <property type="match status" value="1"/>
</dbReference>
<dbReference type="AlphaFoldDB" id="A0A8J6M889"/>
<keyword evidence="4" id="KW-1185">Reference proteome</keyword>
<dbReference type="RefSeq" id="WP_186907183.1">
    <property type="nucleotide sequence ID" value="NZ_JACOPP010000005.1"/>
</dbReference>
<comment type="caution">
    <text evidence="3">The sequence shown here is derived from an EMBL/GenBank/DDBJ whole genome shotgun (WGS) entry which is preliminary data.</text>
</comment>